<evidence type="ECO:0000313" key="1">
    <source>
        <dbReference type="EMBL" id="MBD9361704.1"/>
    </source>
</evidence>
<name>A0ABR9DHK6_9GAMM</name>
<dbReference type="RefSeq" id="WP_192394485.1">
    <property type="nucleotide sequence ID" value="NZ_CAJHIU010000002.1"/>
</dbReference>
<comment type="caution">
    <text evidence="1">The sequence shown here is derived from an EMBL/GenBank/DDBJ whole genome shotgun (WGS) entry which is preliminary data.</text>
</comment>
<accession>A0ABR9DHK6</accession>
<evidence type="ECO:0008006" key="3">
    <source>
        <dbReference type="Google" id="ProtNLM"/>
    </source>
</evidence>
<evidence type="ECO:0000313" key="2">
    <source>
        <dbReference type="Proteomes" id="UP000641152"/>
    </source>
</evidence>
<dbReference type="Proteomes" id="UP000641152">
    <property type="component" value="Unassembled WGS sequence"/>
</dbReference>
<reference evidence="1 2" key="1">
    <citation type="submission" date="2020-09" db="EMBL/GenBank/DDBJ databases">
        <title>Methylomonas albis sp. nov. and Methylomonas fluvii sp. nov.: Two cold-adapted methanotrophs from the River Elbe and an amended description of Methylovulum psychrotolerans strain Eb1.</title>
        <authorList>
            <person name="Bussmann I.K."/>
            <person name="Klings K.-W."/>
            <person name="Warnstedt J."/>
            <person name="Hoppert M."/>
            <person name="Saborowski A."/>
            <person name="Horn F."/>
            <person name="Liebner S."/>
        </authorList>
    </citation>
    <scope>NUCLEOTIDE SEQUENCE [LARGE SCALE GENOMIC DNA]</scope>
    <source>
        <strain evidence="1 2">EbB</strain>
    </source>
</reference>
<dbReference type="SUPFAM" id="SSF53448">
    <property type="entry name" value="Nucleotide-diphospho-sugar transferases"/>
    <property type="match status" value="1"/>
</dbReference>
<dbReference type="InterPro" id="IPR029044">
    <property type="entry name" value="Nucleotide-diphossugar_trans"/>
</dbReference>
<sequence length="294" mass="34630">MASDDRNSPKIGVTSSPYLVYTSAGHRSNIKKWVTGKKNFDLWVTQYEGESDYHRSVADFYNERKGGKYPNLHDIYNRWGELLTPYRAIFVLDDDIELSANQISQLFRILERYKLVLLQPGFLSVGKISHEVTKANHFRFARLTNFVENCVPLFSKPILDRFMATYDPGLIAFGTDWWYLHLLTDEERETGVAVIDSIPCVNPDEWLEQKPRKIDQVEPVNKGIEIWQEFKRERGIEMPPGGVRSLGLLWPEALEDWLTLISAPLIRCKTFLFYPHYFMRLKRFYWDIHRRKIF</sequence>
<dbReference type="EMBL" id="JACXST010000002">
    <property type="protein sequence ID" value="MBD9361704.1"/>
    <property type="molecule type" value="Genomic_DNA"/>
</dbReference>
<protein>
    <recommendedName>
        <fullName evidence="3">Glycosyl transferase family 2</fullName>
    </recommendedName>
</protein>
<keyword evidence="2" id="KW-1185">Reference proteome</keyword>
<gene>
    <name evidence="1" type="ORF">EBB_14480</name>
</gene>
<organism evidence="1 2">
    <name type="scientific">Methylomonas fluvii</name>
    <dbReference type="NCBI Taxonomy" id="1854564"/>
    <lineage>
        <taxon>Bacteria</taxon>
        <taxon>Pseudomonadati</taxon>
        <taxon>Pseudomonadota</taxon>
        <taxon>Gammaproteobacteria</taxon>
        <taxon>Methylococcales</taxon>
        <taxon>Methylococcaceae</taxon>
        <taxon>Methylomonas</taxon>
    </lineage>
</organism>
<proteinExistence type="predicted"/>